<gene>
    <name evidence="3" type="ORF">CBW21_06000</name>
</gene>
<protein>
    <recommendedName>
        <fullName evidence="2">Bacteriophage lambda Replication protein O N-terminal domain-containing protein</fullName>
    </recommendedName>
</protein>
<accession>A0A202BD09</accession>
<sequence length="296" mass="32482">MSAAEKVIHLVDRRPVVEDPPRKEGFLAIPNELMDALLAADLTGRQLKLALAVVRKTIGYGKAEDDCTITQLAHVAGLHRPDASKAMQQLLDLGIISARKGRHGQLVSLNPPANWQSDDAEQNATPTATNVAKRYADPSQNATHNIQLQNPSNSIPPISPQGSPAPAGGPAADATPPKPKRPPRTKGVKRTFAQWRDETKAAGAALIPEDDPVFEYAAQAGIDREFLRLAWIEFRTTYTDKLASKQYVDWRAHFRDAVRRNWYKLWWMKDDGTCELSTAGLQARNAAQAADKKGAN</sequence>
<organism evidence="3 4">
    <name type="scientific">Chromobacterium violaceum</name>
    <dbReference type="NCBI Taxonomy" id="536"/>
    <lineage>
        <taxon>Bacteria</taxon>
        <taxon>Pseudomonadati</taxon>
        <taxon>Pseudomonadota</taxon>
        <taxon>Betaproteobacteria</taxon>
        <taxon>Neisseriales</taxon>
        <taxon>Chromobacteriaceae</taxon>
        <taxon>Chromobacterium</taxon>
    </lineage>
</organism>
<feature type="compositionally biased region" description="Low complexity" evidence="1">
    <location>
        <begin position="149"/>
        <end position="175"/>
    </location>
</feature>
<feature type="domain" description="Bacteriophage lambda Replication protein O N-terminal" evidence="2">
    <location>
        <begin position="23"/>
        <end position="103"/>
    </location>
</feature>
<dbReference type="InterPro" id="IPR036388">
    <property type="entry name" value="WH-like_DNA-bd_sf"/>
</dbReference>
<proteinExistence type="predicted"/>
<dbReference type="SUPFAM" id="SSF46785">
    <property type="entry name" value="Winged helix' DNA-binding domain"/>
    <property type="match status" value="1"/>
</dbReference>
<reference evidence="3 4" key="1">
    <citation type="submission" date="2017-05" db="EMBL/GenBank/DDBJ databases">
        <title>Chromobacterium violaceum GHPS1 isolated from Hydrocarbon polluted soil in French Guiana display an awesome secondary metabolite arsenal and a battery of drug and heavy-metal-resistance and detoxification of xenobiotics proteins.</title>
        <authorList>
            <person name="Belbahri L."/>
        </authorList>
    </citation>
    <scope>NUCLEOTIDE SEQUENCE [LARGE SCALE GENOMIC DNA]</scope>
    <source>
        <strain evidence="3 4">GHPS1</strain>
    </source>
</reference>
<dbReference type="NCBIfam" id="TIGR01610">
    <property type="entry name" value="phage_O_Nterm"/>
    <property type="match status" value="1"/>
</dbReference>
<dbReference type="GO" id="GO:0006260">
    <property type="term" value="P:DNA replication"/>
    <property type="evidence" value="ECO:0007669"/>
    <property type="project" value="InterPro"/>
</dbReference>
<evidence type="ECO:0000256" key="1">
    <source>
        <dbReference type="SAM" id="MobiDB-lite"/>
    </source>
</evidence>
<dbReference type="EMBL" id="NHOO01000004">
    <property type="protein sequence ID" value="OVE49434.1"/>
    <property type="molecule type" value="Genomic_DNA"/>
</dbReference>
<feature type="region of interest" description="Disordered" evidence="1">
    <location>
        <begin position="144"/>
        <end position="189"/>
    </location>
</feature>
<dbReference type="Proteomes" id="UP000196342">
    <property type="component" value="Unassembled WGS sequence"/>
</dbReference>
<dbReference type="RefSeq" id="WP_087697496.1">
    <property type="nucleotide sequence ID" value="NZ_NHOO01000004.1"/>
</dbReference>
<feature type="compositionally biased region" description="Basic residues" evidence="1">
    <location>
        <begin position="178"/>
        <end position="189"/>
    </location>
</feature>
<evidence type="ECO:0000313" key="3">
    <source>
        <dbReference type="EMBL" id="OVE49434.1"/>
    </source>
</evidence>
<name>A0A202BD09_CHRVL</name>
<dbReference type="InterPro" id="IPR006497">
    <property type="entry name" value="Phage_lambda_VrpO_N"/>
</dbReference>
<comment type="caution">
    <text evidence="3">The sequence shown here is derived from an EMBL/GenBank/DDBJ whole genome shotgun (WGS) entry which is preliminary data.</text>
</comment>
<evidence type="ECO:0000259" key="2">
    <source>
        <dbReference type="Pfam" id="PF04492"/>
    </source>
</evidence>
<dbReference type="AlphaFoldDB" id="A0A202BD09"/>
<dbReference type="Pfam" id="PF04492">
    <property type="entry name" value="Phage_rep_O"/>
    <property type="match status" value="1"/>
</dbReference>
<dbReference type="InterPro" id="IPR036390">
    <property type="entry name" value="WH_DNA-bd_sf"/>
</dbReference>
<keyword evidence="4" id="KW-1185">Reference proteome</keyword>
<evidence type="ECO:0000313" key="4">
    <source>
        <dbReference type="Proteomes" id="UP000196342"/>
    </source>
</evidence>
<dbReference type="Gene3D" id="1.10.10.10">
    <property type="entry name" value="Winged helix-like DNA-binding domain superfamily/Winged helix DNA-binding domain"/>
    <property type="match status" value="1"/>
</dbReference>